<dbReference type="InterPro" id="IPR025164">
    <property type="entry name" value="Toastrack_DUF4097"/>
</dbReference>
<feature type="domain" description="DUF4097" evidence="1">
    <location>
        <begin position="57"/>
        <end position="220"/>
    </location>
</feature>
<evidence type="ECO:0000259" key="1">
    <source>
        <dbReference type="Pfam" id="PF13349"/>
    </source>
</evidence>
<dbReference type="EMBL" id="BAAAQN010000002">
    <property type="protein sequence ID" value="GAA2012705.1"/>
    <property type="molecule type" value="Genomic_DNA"/>
</dbReference>
<gene>
    <name evidence="2" type="ORF">GCM10009839_04000</name>
</gene>
<reference evidence="3" key="1">
    <citation type="journal article" date="2019" name="Int. J. Syst. Evol. Microbiol.">
        <title>The Global Catalogue of Microorganisms (GCM) 10K type strain sequencing project: providing services to taxonomists for standard genome sequencing and annotation.</title>
        <authorList>
            <consortium name="The Broad Institute Genomics Platform"/>
            <consortium name="The Broad Institute Genome Sequencing Center for Infectious Disease"/>
            <person name="Wu L."/>
            <person name="Ma J."/>
        </authorList>
    </citation>
    <scope>NUCLEOTIDE SEQUENCE [LARGE SCALE GENOMIC DNA]</scope>
    <source>
        <strain evidence="3">JCM 16014</strain>
    </source>
</reference>
<evidence type="ECO:0000313" key="2">
    <source>
        <dbReference type="EMBL" id="GAA2012705.1"/>
    </source>
</evidence>
<accession>A0ABP5EZV7</accession>
<organism evidence="2 3">
    <name type="scientific">Catenulispora yoronensis</name>
    <dbReference type="NCBI Taxonomy" id="450799"/>
    <lineage>
        <taxon>Bacteria</taxon>
        <taxon>Bacillati</taxon>
        <taxon>Actinomycetota</taxon>
        <taxon>Actinomycetes</taxon>
        <taxon>Catenulisporales</taxon>
        <taxon>Catenulisporaceae</taxon>
        <taxon>Catenulispora</taxon>
    </lineage>
</organism>
<dbReference type="Proteomes" id="UP001500751">
    <property type="component" value="Unassembled WGS sequence"/>
</dbReference>
<dbReference type="RefSeq" id="WP_344663713.1">
    <property type="nucleotide sequence ID" value="NZ_BAAAQN010000002.1"/>
</dbReference>
<name>A0ABP5EZV7_9ACTN</name>
<proteinExistence type="predicted"/>
<comment type="caution">
    <text evidence="2">The sequence shown here is derived from an EMBL/GenBank/DDBJ whole genome shotgun (WGS) entry which is preliminary data.</text>
</comment>
<evidence type="ECO:0000313" key="3">
    <source>
        <dbReference type="Proteomes" id="UP001500751"/>
    </source>
</evidence>
<protein>
    <submittedName>
        <fullName evidence="2">DUF4097 family beta strand repeat-containing protein</fullName>
    </submittedName>
</protein>
<dbReference type="Pfam" id="PF13349">
    <property type="entry name" value="DUF4097"/>
    <property type="match status" value="1"/>
</dbReference>
<sequence>MQTFQTPAAITAILDIPAGRIQLIAADRTDTAVEVRPADAAKSRDVKLAEQVTVEFTDGVLRVAAAPPKHKLLGHNGSVEVTVKLPAGSAVRARTSAGDIRGVGRLGDVTAETAQGPIKLDETAAATLTVLDGAVTVGRLGGAAEISTQRGDITVAEAVTGTVTLTSQLGNLSIGAAPESSATLDAGTTMGRVTNALKNSEGAAAELTIRATTAKGDITARSI</sequence>
<keyword evidence="3" id="KW-1185">Reference proteome</keyword>